<accession>A0A7W3R8L2</accession>
<evidence type="ECO:0000313" key="2">
    <source>
        <dbReference type="Proteomes" id="UP000539313"/>
    </source>
</evidence>
<dbReference type="AlphaFoldDB" id="A0A7W3R8L2"/>
<keyword evidence="2" id="KW-1185">Reference proteome</keyword>
<dbReference type="Proteomes" id="UP000539313">
    <property type="component" value="Unassembled WGS sequence"/>
</dbReference>
<sequence length="186" mass="19151">MELRLASRVFGAGDLAIWLTGSIDGAEGIPEGVDIVTSARPAPAGPGPVVAMTVPAPAYAAPSLYVGDELAEEAAKAGAGLVCRDPRRALEAGVRPDGLIVDAGPRPSVQRVEDMTKDGLAVLVRLDDEPVREDSGLLAAASVYAWLGVRVFAVAAPDVPAVRQVLDMVAAIKGDRPPTLARRGLA</sequence>
<comment type="caution">
    <text evidence="1">The sequence shown here is derived from an EMBL/GenBank/DDBJ whole genome shotgun (WGS) entry which is preliminary data.</text>
</comment>
<dbReference type="EMBL" id="JACJII010000001">
    <property type="protein sequence ID" value="MBA9003856.1"/>
    <property type="molecule type" value="Genomic_DNA"/>
</dbReference>
<reference evidence="1 2" key="1">
    <citation type="submission" date="2020-08" db="EMBL/GenBank/DDBJ databases">
        <title>Sequencing the genomes of 1000 actinobacteria strains.</title>
        <authorList>
            <person name="Klenk H.-P."/>
        </authorList>
    </citation>
    <scope>NUCLEOTIDE SEQUENCE [LARGE SCALE GENOMIC DNA]</scope>
    <source>
        <strain evidence="1 2">DSM 45823</strain>
    </source>
</reference>
<evidence type="ECO:0000313" key="1">
    <source>
        <dbReference type="EMBL" id="MBA9003856.1"/>
    </source>
</evidence>
<name>A0A7W3R8L2_9ACTN</name>
<organism evidence="1 2">
    <name type="scientific">Thermomonospora cellulosilytica</name>
    <dbReference type="NCBI Taxonomy" id="1411118"/>
    <lineage>
        <taxon>Bacteria</taxon>
        <taxon>Bacillati</taxon>
        <taxon>Actinomycetota</taxon>
        <taxon>Actinomycetes</taxon>
        <taxon>Streptosporangiales</taxon>
        <taxon>Thermomonosporaceae</taxon>
        <taxon>Thermomonospora</taxon>
    </lineage>
</organism>
<proteinExistence type="predicted"/>
<protein>
    <submittedName>
        <fullName evidence="1">Uncharacterized protein</fullName>
    </submittedName>
</protein>
<dbReference type="RefSeq" id="WP_246442140.1">
    <property type="nucleotide sequence ID" value="NZ_JACJII010000001.1"/>
</dbReference>
<gene>
    <name evidence="1" type="ORF">HNR21_002738</name>
</gene>